<evidence type="ECO:0000313" key="3">
    <source>
        <dbReference type="EMBL" id="ASW27571.1"/>
    </source>
</evidence>
<evidence type="ECO:0000259" key="2">
    <source>
        <dbReference type="PROSITE" id="PS51127"/>
    </source>
</evidence>
<organism evidence="3 4">
    <name type="scientific">Klebsiella phage YMC15/11/N53_KPN_BP</name>
    <dbReference type="NCBI Taxonomy" id="2026101"/>
    <lineage>
        <taxon>Viruses</taxon>
        <taxon>Duplodnaviria</taxon>
        <taxon>Heunggongvirae</taxon>
        <taxon>Uroviricota</taxon>
        <taxon>Caudoviricetes</taxon>
        <taxon>Casjensviridae</taxon>
        <taxon>Yonseivirus</taxon>
        <taxon>Yonseivirus N137</taxon>
    </lineage>
</organism>
<dbReference type="SMR" id="A0A248XCZ7"/>
<dbReference type="EMBL" id="MF476924">
    <property type="protein sequence ID" value="ASW27571.1"/>
    <property type="molecule type" value="Genomic_DNA"/>
</dbReference>
<sequence length="379" mass="40134">MQSDFQNDYTIGRGKTYFDKFLPNSNRKTGEMYFGNGPEFTITTDTENLDHYASDYGLRVKDASVLLEAGMTGTFTCDNIAAENLALWFLGDLVNMTLTDQTGVKEVFKPVLRGKYYQIGTSDDTPTGLFNVDNVVVGVADGDAEIVPGTGDISGLAGVTIVTAAGNYELDLAQGRIYIEPDSTEFAGNKQMIIQCDIAAQNRNMVIGKTNQIYGALRYIADNPVGTNKNYYFPKVALRPDGDYALKGDDWNVMSFSFEALQLNNLTQRLYIDVLPSAATVDPTTLRTVSVSLASTSAASGGAGIVATATVRDGNGTVVQGETVNFTTDTGATVTPASASTASTGLATTTLNRATAGTAKVTATLANGKSAVSQTATFS</sequence>
<dbReference type="InterPro" id="IPR008964">
    <property type="entry name" value="Invasin/intimin_cell_adhesion"/>
</dbReference>
<accession>A0A248XCZ7</accession>
<gene>
    <name evidence="3" type="ORF">KPNN53_030</name>
</gene>
<comment type="similarity">
    <text evidence="1">Belongs to the intimin/invasin family.</text>
</comment>
<dbReference type="Pfam" id="PF02369">
    <property type="entry name" value="Big_1"/>
    <property type="match status" value="1"/>
</dbReference>
<dbReference type="InterPro" id="IPR003344">
    <property type="entry name" value="Big_1_dom"/>
</dbReference>
<dbReference type="SMART" id="SM00634">
    <property type="entry name" value="BID_1"/>
    <property type="match status" value="1"/>
</dbReference>
<evidence type="ECO:0000256" key="1">
    <source>
        <dbReference type="ARBA" id="ARBA00010116"/>
    </source>
</evidence>
<proteinExistence type="inferred from homology"/>
<dbReference type="Proteomes" id="UP000223139">
    <property type="component" value="Segment"/>
</dbReference>
<protein>
    <submittedName>
        <fullName evidence="3">Putative major tail protein</fullName>
    </submittedName>
</protein>
<name>A0A248XCZ7_9CAUD</name>
<dbReference type="PROSITE" id="PS51127">
    <property type="entry name" value="BIG1"/>
    <property type="match status" value="1"/>
</dbReference>
<dbReference type="SUPFAM" id="SSF49373">
    <property type="entry name" value="Invasin/intimin cell-adhesion fragments"/>
    <property type="match status" value="1"/>
</dbReference>
<reference evidence="3 4" key="1">
    <citation type="submission" date="2017-07" db="EMBL/GenBank/DDBJ databases">
        <title>Complete Genome Sequence of the Klebsiella phage YMC15/11/N53_KPN_BP.</title>
        <authorList>
            <person name="Jeon J."/>
            <person name="Yong D."/>
            <person name="Lee K."/>
        </authorList>
    </citation>
    <scope>NUCLEOTIDE SEQUENCE [LARGE SCALE GENOMIC DNA]</scope>
</reference>
<dbReference type="Gene3D" id="2.60.40.10">
    <property type="entry name" value="Immunoglobulins"/>
    <property type="match status" value="1"/>
</dbReference>
<feature type="domain" description="Big-1" evidence="2">
    <location>
        <begin position="288"/>
        <end position="379"/>
    </location>
</feature>
<evidence type="ECO:0000313" key="4">
    <source>
        <dbReference type="Proteomes" id="UP000223139"/>
    </source>
</evidence>
<dbReference type="InterPro" id="IPR013783">
    <property type="entry name" value="Ig-like_fold"/>
</dbReference>